<evidence type="ECO:0000256" key="1">
    <source>
        <dbReference type="SAM" id="Phobius"/>
    </source>
</evidence>
<protein>
    <submittedName>
        <fullName evidence="2">Cytochrome P450 20A1</fullName>
    </submittedName>
</protein>
<organism evidence="2">
    <name type="scientific">Oryzias melastigma</name>
    <name type="common">Marine medaka</name>
    <dbReference type="NCBI Taxonomy" id="30732"/>
    <lineage>
        <taxon>Eukaryota</taxon>
        <taxon>Metazoa</taxon>
        <taxon>Chordata</taxon>
        <taxon>Craniata</taxon>
        <taxon>Vertebrata</taxon>
        <taxon>Euteleostomi</taxon>
        <taxon>Actinopterygii</taxon>
        <taxon>Neopterygii</taxon>
        <taxon>Teleostei</taxon>
        <taxon>Neoteleostei</taxon>
        <taxon>Acanthomorphata</taxon>
        <taxon>Ovalentaria</taxon>
        <taxon>Atherinomorphae</taxon>
        <taxon>Beloniformes</taxon>
        <taxon>Adrianichthyidae</taxon>
        <taxon>Oryziinae</taxon>
        <taxon>Oryzias</taxon>
    </lineage>
</organism>
<evidence type="ECO:0000313" key="2">
    <source>
        <dbReference type="EMBL" id="AEA51141.1"/>
    </source>
</evidence>
<accession>I1SRU0</accession>
<name>I1SRU0_ORYME</name>
<dbReference type="EMBL" id="HM137245">
    <property type="protein sequence ID" value="AEA51141.1"/>
    <property type="molecule type" value="mRNA"/>
</dbReference>
<feature type="transmembrane region" description="Helical" evidence="1">
    <location>
        <begin position="6"/>
        <end position="26"/>
    </location>
</feature>
<reference evidence="2" key="1">
    <citation type="journal article" date="2012" name="Comp. Biochem. Physiol. Part D Genomics Proteomics">
        <title>Identification of differentially expressed genes and quantitative expression of complement genes in the liver of marine medaka Oryzias melastigma challenged with Vibrio parahaemolyticus.</title>
        <authorList>
            <person name="Bo J."/>
            <person name="Giesy J.P."/>
            <person name="Ye R."/>
            <person name="Wang K.J."/>
            <person name="Lee J.S."/>
            <person name="Au D.W."/>
        </authorList>
    </citation>
    <scope>NUCLEOTIDE SEQUENCE</scope>
    <source>
        <tissue evidence="2">Liver</tissue>
    </source>
</reference>
<keyword evidence="1" id="KW-0812">Transmembrane</keyword>
<proteinExistence type="evidence at transcript level"/>
<sequence>MLDFAIFAVTFVVILVGAVLYLYPVSLQLAGYISMMLV</sequence>
<dbReference type="AlphaFoldDB" id="I1SRU0"/>
<keyword evidence="1" id="KW-1133">Transmembrane helix</keyword>
<keyword evidence="1" id="KW-0472">Membrane</keyword>